<dbReference type="Pfam" id="PF12787">
    <property type="entry name" value="EcsC"/>
    <property type="match status" value="1"/>
</dbReference>
<accession>A0A327X0Y3</accession>
<evidence type="ECO:0000256" key="1">
    <source>
        <dbReference type="SAM" id="MobiDB-lite"/>
    </source>
</evidence>
<reference evidence="2 3" key="1">
    <citation type="submission" date="2018-06" db="EMBL/GenBank/DDBJ databases">
        <title>Genomic Encyclopedia of Archaeal and Bacterial Type Strains, Phase II (KMG-II): from individual species to whole genera.</title>
        <authorList>
            <person name="Goeker M."/>
        </authorList>
    </citation>
    <scope>NUCLEOTIDE SEQUENCE [LARGE SCALE GENOMIC DNA]</scope>
    <source>
        <strain evidence="2 3">DSM 21851</strain>
    </source>
</reference>
<evidence type="ECO:0000313" key="3">
    <source>
        <dbReference type="Proteomes" id="UP000248790"/>
    </source>
</evidence>
<feature type="region of interest" description="Disordered" evidence="1">
    <location>
        <begin position="1"/>
        <end position="27"/>
    </location>
</feature>
<keyword evidence="3" id="KW-1185">Reference proteome</keyword>
<protein>
    <submittedName>
        <fullName evidence="2">EcsC family protein</fullName>
    </submittedName>
</protein>
<comment type="caution">
    <text evidence="2">The sequence shown here is derived from an EMBL/GenBank/DDBJ whole genome shotgun (WGS) entry which is preliminary data.</text>
</comment>
<name>A0A327X0Y3_LARAB</name>
<proteinExistence type="predicted"/>
<dbReference type="PANTHER" id="PTHR41260:SF1">
    <property type="entry name" value="PROTEIN ECSC"/>
    <property type="match status" value="1"/>
</dbReference>
<gene>
    <name evidence="2" type="ORF">LX87_01588</name>
</gene>
<organism evidence="2 3">
    <name type="scientific">Larkinella arboricola</name>
    <dbReference type="NCBI Taxonomy" id="643671"/>
    <lineage>
        <taxon>Bacteria</taxon>
        <taxon>Pseudomonadati</taxon>
        <taxon>Bacteroidota</taxon>
        <taxon>Cytophagia</taxon>
        <taxon>Cytophagales</taxon>
        <taxon>Spirosomataceae</taxon>
        <taxon>Larkinella</taxon>
    </lineage>
</organism>
<dbReference type="PANTHER" id="PTHR41260">
    <property type="entry name" value="PROTEIN ECSC"/>
    <property type="match status" value="1"/>
</dbReference>
<dbReference type="Proteomes" id="UP000248790">
    <property type="component" value="Unassembled WGS sequence"/>
</dbReference>
<dbReference type="InterPro" id="IPR024787">
    <property type="entry name" value="EcsC"/>
</dbReference>
<dbReference type="AlphaFoldDB" id="A0A327X0Y3"/>
<evidence type="ECO:0000313" key="2">
    <source>
        <dbReference type="EMBL" id="RAJ99891.1"/>
    </source>
</evidence>
<sequence length="271" mass="31140">MPGWERACGKPTGGRGRANPKTKPAMSPYEDAVVRELNTWRQKMMRRPSVVNRLSKSLQVRLNRIIPEKIHQAITSAIKQMTRAVLFGAESLTRQPVLHHLSLEEREDRVRARIAFYKTAGAAEGGVTGAGGFLLAMADFPILLALKMKLLFEIAAIYGYPINDYRERLYIMHIFQLAFSSQERRQAVYEQMTHWQAKSQLFPDDINQFDWRTFQQEYRDYIDLAKMAQLLPGIGAAVGLVVNYRLMDALGKTAMNAYRMRWVEARELKMN</sequence>
<dbReference type="EMBL" id="QLMC01000002">
    <property type="protein sequence ID" value="RAJ99891.1"/>
    <property type="molecule type" value="Genomic_DNA"/>
</dbReference>